<evidence type="ECO:0000313" key="1">
    <source>
        <dbReference type="EMBL" id="KAK0420665.1"/>
    </source>
</evidence>
<proteinExistence type="predicted"/>
<keyword evidence="2" id="KW-1185">Reference proteome</keyword>
<name>A0AA39M4W9_9BILA</name>
<protein>
    <submittedName>
        <fullName evidence="1">Uncharacterized protein</fullName>
    </submittedName>
</protein>
<dbReference type="Proteomes" id="UP001175271">
    <property type="component" value="Unassembled WGS sequence"/>
</dbReference>
<evidence type="ECO:0000313" key="2">
    <source>
        <dbReference type="Proteomes" id="UP001175271"/>
    </source>
</evidence>
<gene>
    <name evidence="1" type="ORF">QR680_014817</name>
</gene>
<reference evidence="1" key="1">
    <citation type="submission" date="2023-06" db="EMBL/GenBank/DDBJ databases">
        <title>Genomic analysis of the entomopathogenic nematode Steinernema hermaphroditum.</title>
        <authorList>
            <person name="Schwarz E.M."/>
            <person name="Heppert J.K."/>
            <person name="Baniya A."/>
            <person name="Schwartz H.T."/>
            <person name="Tan C.-H."/>
            <person name="Antoshechkin I."/>
            <person name="Sternberg P.W."/>
            <person name="Goodrich-Blair H."/>
            <person name="Dillman A.R."/>
        </authorList>
    </citation>
    <scope>NUCLEOTIDE SEQUENCE</scope>
    <source>
        <strain evidence="1">PS9179</strain>
        <tissue evidence="1">Whole animal</tissue>
    </source>
</reference>
<dbReference type="EMBL" id="JAUCMV010000002">
    <property type="protein sequence ID" value="KAK0420665.1"/>
    <property type="molecule type" value="Genomic_DNA"/>
</dbReference>
<sequence>MCRPNMLIAPFSAIRATLIFLIM</sequence>
<organism evidence="1 2">
    <name type="scientific">Steinernema hermaphroditum</name>
    <dbReference type="NCBI Taxonomy" id="289476"/>
    <lineage>
        <taxon>Eukaryota</taxon>
        <taxon>Metazoa</taxon>
        <taxon>Ecdysozoa</taxon>
        <taxon>Nematoda</taxon>
        <taxon>Chromadorea</taxon>
        <taxon>Rhabditida</taxon>
        <taxon>Tylenchina</taxon>
        <taxon>Panagrolaimomorpha</taxon>
        <taxon>Strongyloidoidea</taxon>
        <taxon>Steinernematidae</taxon>
        <taxon>Steinernema</taxon>
    </lineage>
</organism>
<accession>A0AA39M4W9</accession>
<comment type="caution">
    <text evidence="1">The sequence shown here is derived from an EMBL/GenBank/DDBJ whole genome shotgun (WGS) entry which is preliminary data.</text>
</comment>
<dbReference type="AlphaFoldDB" id="A0AA39M4W9"/>